<keyword evidence="1" id="KW-0812">Transmembrane</keyword>
<name>A0A2P2L8K5_RHIMU</name>
<organism evidence="2">
    <name type="scientific">Rhizophora mucronata</name>
    <name type="common">Asiatic mangrove</name>
    <dbReference type="NCBI Taxonomy" id="61149"/>
    <lineage>
        <taxon>Eukaryota</taxon>
        <taxon>Viridiplantae</taxon>
        <taxon>Streptophyta</taxon>
        <taxon>Embryophyta</taxon>
        <taxon>Tracheophyta</taxon>
        <taxon>Spermatophyta</taxon>
        <taxon>Magnoliopsida</taxon>
        <taxon>eudicotyledons</taxon>
        <taxon>Gunneridae</taxon>
        <taxon>Pentapetalae</taxon>
        <taxon>rosids</taxon>
        <taxon>fabids</taxon>
        <taxon>Malpighiales</taxon>
        <taxon>Rhizophoraceae</taxon>
        <taxon>Rhizophora</taxon>
    </lineage>
</organism>
<keyword evidence="2" id="KW-0418">Kinase</keyword>
<protein>
    <submittedName>
        <fullName evidence="2">Dual specificity protein kinase shkB isoform X3</fullName>
    </submittedName>
</protein>
<evidence type="ECO:0000313" key="2">
    <source>
        <dbReference type="EMBL" id="MBX14307.1"/>
    </source>
</evidence>
<dbReference type="AlphaFoldDB" id="A0A2P2L8K5"/>
<reference evidence="2" key="1">
    <citation type="submission" date="2018-02" db="EMBL/GenBank/DDBJ databases">
        <title>Rhizophora mucronata_Transcriptome.</title>
        <authorList>
            <person name="Meera S.P."/>
            <person name="Sreeshan A."/>
            <person name="Augustine A."/>
        </authorList>
    </citation>
    <scope>NUCLEOTIDE SEQUENCE</scope>
    <source>
        <tissue evidence="2">Leaf</tissue>
    </source>
</reference>
<dbReference type="GO" id="GO:0016301">
    <property type="term" value="F:kinase activity"/>
    <property type="evidence" value="ECO:0007669"/>
    <property type="project" value="UniProtKB-KW"/>
</dbReference>
<keyword evidence="1" id="KW-0472">Membrane</keyword>
<sequence length="48" mass="5509">MPSMSCHTYGLLLLFDVFCHAYLYIICYISVILDSSHACPKRSRSPRV</sequence>
<proteinExistence type="predicted"/>
<evidence type="ECO:0000256" key="1">
    <source>
        <dbReference type="SAM" id="Phobius"/>
    </source>
</evidence>
<keyword evidence="2" id="KW-0808">Transferase</keyword>
<feature type="transmembrane region" description="Helical" evidence="1">
    <location>
        <begin position="12"/>
        <end position="33"/>
    </location>
</feature>
<accession>A0A2P2L8K5</accession>
<keyword evidence="1" id="KW-1133">Transmembrane helix</keyword>
<dbReference type="EMBL" id="GGEC01033823">
    <property type="protein sequence ID" value="MBX14307.1"/>
    <property type="molecule type" value="Transcribed_RNA"/>
</dbReference>